<keyword evidence="3" id="KW-1185">Reference proteome</keyword>
<dbReference type="GO" id="GO:0016874">
    <property type="term" value="F:ligase activity"/>
    <property type="evidence" value="ECO:0007669"/>
    <property type="project" value="TreeGrafter"/>
</dbReference>
<evidence type="ECO:0000259" key="1">
    <source>
        <dbReference type="PROSITE" id="PS50911"/>
    </source>
</evidence>
<gene>
    <name evidence="2" type="ORF">DXU93_02800</name>
</gene>
<dbReference type="InterPro" id="IPR038765">
    <property type="entry name" value="Papain-like_cys_pep_sf"/>
</dbReference>
<dbReference type="PANTHER" id="PTHR30094:SF0">
    <property type="entry name" value="BIFUNCTIONAL GLUTATHIONYLSPERMIDINE SYNTHETASE_AMIDASE-RELATED"/>
    <property type="match status" value="1"/>
</dbReference>
<dbReference type="InterPro" id="IPR007921">
    <property type="entry name" value="CHAP_dom"/>
</dbReference>
<accession>A0A3E1F2H9</accession>
<evidence type="ECO:0000313" key="2">
    <source>
        <dbReference type="EMBL" id="RFC55990.1"/>
    </source>
</evidence>
<protein>
    <submittedName>
        <fullName evidence="2">CHAP domain-containing protein</fullName>
    </submittedName>
</protein>
<dbReference type="Gene3D" id="3.90.1720.10">
    <property type="entry name" value="endopeptidase domain like (from Nostoc punctiforme)"/>
    <property type="match status" value="1"/>
</dbReference>
<dbReference type="Proteomes" id="UP000257127">
    <property type="component" value="Unassembled WGS sequence"/>
</dbReference>
<feature type="domain" description="Peptidase C51" evidence="1">
    <location>
        <begin position="21"/>
        <end position="167"/>
    </location>
</feature>
<dbReference type="AlphaFoldDB" id="A0A3E1F2H9"/>
<evidence type="ECO:0000313" key="3">
    <source>
        <dbReference type="Proteomes" id="UP000257127"/>
    </source>
</evidence>
<dbReference type="Pfam" id="PF05257">
    <property type="entry name" value="CHAP"/>
    <property type="match status" value="1"/>
</dbReference>
<dbReference type="InterPro" id="IPR051705">
    <property type="entry name" value="Gsp_Synthetase/Amidase"/>
</dbReference>
<dbReference type="OrthoDB" id="9765517at2"/>
<organism evidence="2 3">
    <name type="scientific">Brumimicrobium aurantiacum</name>
    <dbReference type="NCBI Taxonomy" id="1737063"/>
    <lineage>
        <taxon>Bacteria</taxon>
        <taxon>Pseudomonadati</taxon>
        <taxon>Bacteroidota</taxon>
        <taxon>Flavobacteriia</taxon>
        <taxon>Flavobacteriales</taxon>
        <taxon>Crocinitomicaceae</taxon>
        <taxon>Brumimicrobium</taxon>
    </lineage>
</organism>
<dbReference type="PROSITE" id="PS50911">
    <property type="entry name" value="CHAP"/>
    <property type="match status" value="1"/>
</dbReference>
<sequence>MSLTYEIGDKVDSLNGVYVYYNGNVGNVEGRSLTEDGYNLGLKYQCVEFVKRYYFEALNHKMPDSYGHAKDFFNVQLEDGLLNEQRNLKQFTNPSLKKPAINDLVVYSGTLVNQYGHVAIISNVFEHEIEIIQQNPGTFGSSRKRIGLFYKDGKWKIDHSQIIGWLRK</sequence>
<reference evidence="2 3" key="1">
    <citation type="submission" date="2018-08" db="EMBL/GenBank/DDBJ databases">
        <title>The draft genome squence of Brumimicrobium sp. N62.</title>
        <authorList>
            <person name="Du Z.-J."/>
            <person name="Luo H.-R."/>
        </authorList>
    </citation>
    <scope>NUCLEOTIDE SEQUENCE [LARGE SCALE GENOMIC DNA]</scope>
    <source>
        <strain evidence="2 3">N62</strain>
    </source>
</reference>
<dbReference type="EMBL" id="QURB01000001">
    <property type="protein sequence ID" value="RFC55990.1"/>
    <property type="molecule type" value="Genomic_DNA"/>
</dbReference>
<proteinExistence type="predicted"/>
<comment type="caution">
    <text evidence="2">The sequence shown here is derived from an EMBL/GenBank/DDBJ whole genome shotgun (WGS) entry which is preliminary data.</text>
</comment>
<name>A0A3E1F2H9_9FLAO</name>
<dbReference type="SUPFAM" id="SSF54001">
    <property type="entry name" value="Cysteine proteinases"/>
    <property type="match status" value="1"/>
</dbReference>
<dbReference type="PANTHER" id="PTHR30094">
    <property type="entry name" value="BIFUNCTIONAL GLUTATHIONYLSPERMIDINE SYNTHETASE/AMIDASE-RELATED"/>
    <property type="match status" value="1"/>
</dbReference>